<dbReference type="InterPro" id="IPR013320">
    <property type="entry name" value="ConA-like_dom_sf"/>
</dbReference>
<keyword evidence="2" id="KW-0326">Glycosidase</keyword>
<dbReference type="InterPro" id="IPR002594">
    <property type="entry name" value="GH12"/>
</dbReference>
<evidence type="ECO:0008006" key="6">
    <source>
        <dbReference type="Google" id="ProtNLM"/>
    </source>
</evidence>
<dbReference type="OrthoDB" id="95118at2759"/>
<dbReference type="GO" id="GO:0000272">
    <property type="term" value="P:polysaccharide catabolic process"/>
    <property type="evidence" value="ECO:0007669"/>
    <property type="project" value="UniProtKB-KW"/>
</dbReference>
<keyword evidence="3" id="KW-0732">Signal</keyword>
<evidence type="ECO:0000256" key="1">
    <source>
        <dbReference type="ARBA" id="ARBA00005519"/>
    </source>
</evidence>
<dbReference type="AlphaFoldDB" id="A0A2N3NCE7"/>
<evidence type="ECO:0000313" key="4">
    <source>
        <dbReference type="EMBL" id="PKS10077.1"/>
    </source>
</evidence>
<keyword evidence="2" id="KW-0624">Polysaccharide degradation</keyword>
<name>A0A2N3NCE7_9PEZI</name>
<feature type="chain" id="PRO_5014904371" description="Glycoside hydrolase family 12 protein" evidence="3">
    <location>
        <begin position="18"/>
        <end position="246"/>
    </location>
</feature>
<comment type="similarity">
    <text evidence="1 2">Belongs to the glycosyl hydrolase 12 (cellulase H) family.</text>
</comment>
<dbReference type="STRING" id="41688.A0A2N3NCE7"/>
<dbReference type="VEuPathDB" id="FungiDB:jhhlp_003374"/>
<organism evidence="4 5">
    <name type="scientific">Lomentospora prolificans</name>
    <dbReference type="NCBI Taxonomy" id="41688"/>
    <lineage>
        <taxon>Eukaryota</taxon>
        <taxon>Fungi</taxon>
        <taxon>Dikarya</taxon>
        <taxon>Ascomycota</taxon>
        <taxon>Pezizomycotina</taxon>
        <taxon>Sordariomycetes</taxon>
        <taxon>Hypocreomycetidae</taxon>
        <taxon>Microascales</taxon>
        <taxon>Microascaceae</taxon>
        <taxon>Lomentospora</taxon>
    </lineage>
</organism>
<dbReference type="InParanoid" id="A0A2N3NCE7"/>
<dbReference type="GO" id="GO:0008810">
    <property type="term" value="F:cellulase activity"/>
    <property type="evidence" value="ECO:0007669"/>
    <property type="project" value="InterPro"/>
</dbReference>
<dbReference type="InterPro" id="IPR013319">
    <property type="entry name" value="GH11/12"/>
</dbReference>
<protein>
    <recommendedName>
        <fullName evidence="6">Glycoside hydrolase family 12 protein</fullName>
    </recommendedName>
</protein>
<evidence type="ECO:0000256" key="3">
    <source>
        <dbReference type="SAM" id="SignalP"/>
    </source>
</evidence>
<evidence type="ECO:0000256" key="2">
    <source>
        <dbReference type="RuleBase" id="RU361163"/>
    </source>
</evidence>
<comment type="caution">
    <text evidence="4">The sequence shown here is derived from an EMBL/GenBank/DDBJ whole genome shotgun (WGS) entry which is preliminary data.</text>
</comment>
<dbReference type="SUPFAM" id="SSF49899">
    <property type="entry name" value="Concanavalin A-like lectins/glucanases"/>
    <property type="match status" value="1"/>
</dbReference>
<feature type="signal peptide" evidence="3">
    <location>
        <begin position="1"/>
        <end position="17"/>
    </location>
</feature>
<evidence type="ECO:0000313" key="5">
    <source>
        <dbReference type="Proteomes" id="UP000233524"/>
    </source>
</evidence>
<keyword evidence="2" id="KW-0119">Carbohydrate metabolism</keyword>
<keyword evidence="5" id="KW-1185">Reference proteome</keyword>
<sequence length="246" mass="25984">MKFIAIFGSVFAAIAVASPTATLYKRATTWCDAWASLETGGYTIYHNNWGAAQAASGSQCTTYESINSGSVAWSTSWAWAGGSSSVKSYSNVALVDVNKQLSSIRSISSSWSWSYTGSNIVANVAYDLWLAPSPGANDSHEIMIWLAAYGGAGPISSTGSPIDTPTIAGSKWNVYSGSNGATRVLSFVATSNIPNFSGNLNEFLTYLTSKQVISASLYATRLQGGTEPFTGSNAVFKTSAYRMSVE</sequence>
<dbReference type="PANTHER" id="PTHR34002:SF9">
    <property type="entry name" value="XYLOGLUCAN-SPECIFIC ENDO-BETA-1,4-GLUCANASE A"/>
    <property type="match status" value="1"/>
</dbReference>
<dbReference type="EMBL" id="NLAX01000009">
    <property type="protein sequence ID" value="PKS10077.1"/>
    <property type="molecule type" value="Genomic_DNA"/>
</dbReference>
<dbReference type="Gene3D" id="2.60.120.180">
    <property type="match status" value="1"/>
</dbReference>
<gene>
    <name evidence="4" type="ORF">jhhlp_003374</name>
</gene>
<dbReference type="Proteomes" id="UP000233524">
    <property type="component" value="Unassembled WGS sequence"/>
</dbReference>
<dbReference type="Pfam" id="PF01670">
    <property type="entry name" value="Glyco_hydro_12"/>
    <property type="match status" value="1"/>
</dbReference>
<dbReference type="PANTHER" id="PTHR34002">
    <property type="entry name" value="BLR1656 PROTEIN"/>
    <property type="match status" value="1"/>
</dbReference>
<accession>A0A2N3NCE7</accession>
<proteinExistence type="inferred from homology"/>
<keyword evidence="2" id="KW-0378">Hydrolase</keyword>
<reference evidence="4 5" key="1">
    <citation type="journal article" date="2017" name="G3 (Bethesda)">
        <title>First Draft Genome Sequence of the Pathogenic Fungus Lomentospora prolificans (Formerly Scedosporium prolificans).</title>
        <authorList>
            <person name="Luo R."/>
            <person name="Zimin A."/>
            <person name="Workman R."/>
            <person name="Fan Y."/>
            <person name="Pertea G."/>
            <person name="Grossman N."/>
            <person name="Wear M.P."/>
            <person name="Jia B."/>
            <person name="Miller H."/>
            <person name="Casadevall A."/>
            <person name="Timp W."/>
            <person name="Zhang S.X."/>
            <person name="Salzberg S.L."/>
        </authorList>
    </citation>
    <scope>NUCLEOTIDE SEQUENCE [LARGE SCALE GENOMIC DNA]</scope>
    <source>
        <strain evidence="4 5">JHH-5317</strain>
    </source>
</reference>